<dbReference type="InterPro" id="IPR013783">
    <property type="entry name" value="Ig-like_fold"/>
</dbReference>
<proteinExistence type="predicted"/>
<evidence type="ECO:0000313" key="6">
    <source>
        <dbReference type="Proteomes" id="UP000320735"/>
    </source>
</evidence>
<dbReference type="InterPro" id="IPR001434">
    <property type="entry name" value="OmcB-like_DUF11"/>
</dbReference>
<sequence length="2162" mass="227072">MALPWIHARLASLFTAKSRTEQNTRRRKQQRNWSAEVLETRILLSASSIVIDGEFSDWEAVTSYTDATDDQHDTDHNGQNDTPSYVDHPDVDLLEYKVSHDEENFYFYFEASGEIGATQQENLAEGLRSGRYYVIVTIDVDNDDSTGYWLNEGGYYPTSDGYDMNAELEFYNGAINTGHYLLHGALDDAELEQSFADQSGGNYVWGGPQTQGPFDPGFVEIKAGDYDHYTQWVYKNDDPANGGNDSVTFVQDRGPVVTGNITFAQSADSTKLEMMVPFEGFLTDQFGNSIIELGQTVDLSFSLEASGELSNEVSPTNPNGEWASDTGSPIVGYVLTTPKDYGDAPDSYSTLAASNGASHLGGSGLHLGATVDTEFDGQPDVNASLDTYDDGITAITALIAGDNVTGTVVASSSGFLNGWIDYNQDGDFADDGEQFVVDQAVVAGDNDLNFTIPLAAVTGSTYARLRVSTQAGLSYDGEAVDGEVEDYFITISGAETDLNIEKSSGPTSVAQGEAVTYTLTVTNNGPVDVVGATVADTFNAELENMTWTAVLSAGASGNTSGTGDINELIDLASGSTITYTVSGTVTADAQSFVFNKASVTTPHLVNDTDLTNNNDYDIDVITVNTATSLGEFVEGDIAPGVNDGDFVKEVVFGDLNGDGWDDAVFAFVNGGHQIWFYDENAEILVDSGQALAIEANPAAAHHALGTEIADFNNDGYLDIVVLVKSTQAVYLNDGAGNFGTGIDIVGISSLEAYEVEVGDLDGDGDVDLIVADDDGSSFGGTGNSLLLFNDGSGSFTQITSMPMTTADDDTWDTTVGDFDGDGSLDIVFANFNSGQTSELWLNDGSGTFTKSAQDFGENRHWNVEQGDFDDDGDLDLMLVVNSGDPDYVELWRNDGVGNFSYDSQRTFTNENGQGGIEGIQIGDLDGDGDLDAFFSTYGVNGTIQTWENDGSGTFTTGFVSTFITPTAPDTAGGWRSRLSDVDGDGDLDAFVFEGLNEQVHYFENINNVAPTIAVDSSSITVPEGTAATNTGTFGDTAGDTVSLSASMGTIIDNNNGTWSWSYDTTDGPDESDTVTITATDGDGAAAQTTFALTVDNVAPTVAADNATVSVSGGSTANNSGVYNDVGDDTVTVTASIGTLVDNNNGTWSWSFDTTGEPNGGQTVTITATDSDNVATQTSFSLTINNLPPTVGVDQATVAVNEGGTANNSGTYGDANGDPVTVTASMGTIIDNNDGTWSWSYDTTDGPDDSTVVTITATDDANAAAQTTFSLTVNNLAPTVGADNSSVTVDENDTANNTGTYGDAGNDGIVLSASVGTIVDNNNGTWSWSYDTTDGPDDSTAVTITATDSDGAASETTFALTVNNVAPGVGVNSASVEVIEGNTANNSGSYGDVGNDNVSLSASVGTVVDNNDGTWSWSFDTTSTADSGTVTITATDSDGAESEISFALTVGNAVSEPAVRSEVLTGVTDQWQIVTLDHTYNSLVVVSTVNSQAGDPPVVSRIRNANGNSFEIKLQRTDGSTTAIPGRNVHYIAVEEGSYNETDHGITMEAVKYDSSITDNNSSWAGEQQEYQNSYTAPVVIGQVMTENDSGFSAFWSRGSSRSNVPTPTDFYVGKHVGEDSDRIRNDETLGFIVIESGSGTIDGLNFTAGLGADSVLGIDNSPAYNYNFAISGTPLSAVVSQAGMDGNNGGWAVLYGADPLSANSLGLAIDEDIAKDSERSHTSEQVAYIVFSEPTPVQIGNPEFRTDVLGGVSDQWQTVEVGHTYDSMVVVATVNSKAGDPPVVTRIRNANGNSFEIKLQRTDGSVDPISAMKVHYTVVEEGVYTQANHGITMEAVKFVSTRTDENNSWVGEERSYANNYSAPVVVGQVMSENDAGFSTFWSRGTSRTNAPSANSLYVGKNVGEDPDSTRNDETIGYIVIESGSGTIDGLNYTAGLGADSIAGYGNSPAYNYNVSTDGAPISAVASLAGMDGGNGGWAVLYGETPLSSNESSNTIGLAIDEDVAGDTERSHTTEQVAYLIFSQGPVAVVAAGENVAAGFNPAARNTNPQVTADPSPALLPSSKNGEKSTVYLVDATSESTSLFDVDNAAAEDAARLVGTSLLDLTIDDKFHESIVEMLATAPLKTIGSSDETDYERIFAEIGGLLTDELAAGFTMIRADQSQ</sequence>
<evidence type="ECO:0000313" key="5">
    <source>
        <dbReference type="EMBL" id="TWU08986.1"/>
    </source>
</evidence>
<name>A0A5C6BCF8_9PLAN</name>
<accession>A0A5C6BCF8</accession>
<dbReference type="Proteomes" id="UP000320735">
    <property type="component" value="Unassembled WGS sequence"/>
</dbReference>
<dbReference type="SUPFAM" id="SSF69318">
    <property type="entry name" value="Integrin alpha N-terminal domain"/>
    <property type="match status" value="1"/>
</dbReference>
<dbReference type="Gene3D" id="2.130.10.130">
    <property type="entry name" value="Integrin alpha, N-terminal"/>
    <property type="match status" value="1"/>
</dbReference>
<keyword evidence="1" id="KW-0732">Signal</keyword>
<dbReference type="OrthoDB" id="291823at2"/>
<gene>
    <name evidence="5" type="ORF">CA54_42260</name>
</gene>
<evidence type="ECO:0000259" key="3">
    <source>
        <dbReference type="Pfam" id="PF01345"/>
    </source>
</evidence>
<evidence type="ECO:0000256" key="2">
    <source>
        <dbReference type="SAM" id="MobiDB-lite"/>
    </source>
</evidence>
<dbReference type="InterPro" id="IPR028994">
    <property type="entry name" value="Integrin_alpha_N"/>
</dbReference>
<protein>
    <submittedName>
        <fullName evidence="5">FG-GAP repeat protein</fullName>
    </submittedName>
</protein>
<dbReference type="Pfam" id="PF01345">
    <property type="entry name" value="DUF11"/>
    <property type="match status" value="1"/>
</dbReference>
<dbReference type="PANTHER" id="PTHR44103:SF1">
    <property type="entry name" value="PROPROTEIN CONVERTASE P"/>
    <property type="match status" value="1"/>
</dbReference>
<dbReference type="Pfam" id="PF20009">
    <property type="entry name" value="GEVED"/>
    <property type="match status" value="1"/>
</dbReference>
<feature type="domain" description="GEVED" evidence="4">
    <location>
        <begin position="416"/>
        <end position="490"/>
    </location>
</feature>
<dbReference type="EMBL" id="SJPP01000002">
    <property type="protein sequence ID" value="TWU08986.1"/>
    <property type="molecule type" value="Genomic_DNA"/>
</dbReference>
<dbReference type="Pfam" id="PF17963">
    <property type="entry name" value="Big_9"/>
    <property type="match status" value="1"/>
</dbReference>
<dbReference type="InterPro" id="IPR045474">
    <property type="entry name" value="GEVED"/>
</dbReference>
<comment type="caution">
    <text evidence="5">The sequence shown here is derived from an EMBL/GenBank/DDBJ whole genome shotgun (WGS) entry which is preliminary data.</text>
</comment>
<organism evidence="5 6">
    <name type="scientific">Symmachiella macrocystis</name>
    <dbReference type="NCBI Taxonomy" id="2527985"/>
    <lineage>
        <taxon>Bacteria</taxon>
        <taxon>Pseudomonadati</taxon>
        <taxon>Planctomycetota</taxon>
        <taxon>Planctomycetia</taxon>
        <taxon>Planctomycetales</taxon>
        <taxon>Planctomycetaceae</taxon>
        <taxon>Symmachiella</taxon>
    </lineage>
</organism>
<dbReference type="PANTHER" id="PTHR44103">
    <property type="entry name" value="PROPROTEIN CONVERTASE P"/>
    <property type="match status" value="1"/>
</dbReference>
<dbReference type="InterPro" id="IPR013517">
    <property type="entry name" value="FG-GAP"/>
</dbReference>
<feature type="compositionally biased region" description="Basic and acidic residues" evidence="2">
    <location>
        <begin position="69"/>
        <end position="78"/>
    </location>
</feature>
<dbReference type="Gene3D" id="2.60.40.10">
    <property type="entry name" value="Immunoglobulins"/>
    <property type="match status" value="1"/>
</dbReference>
<evidence type="ECO:0000256" key="1">
    <source>
        <dbReference type="ARBA" id="ARBA00022729"/>
    </source>
</evidence>
<keyword evidence="6" id="KW-1185">Reference proteome</keyword>
<feature type="domain" description="DUF11" evidence="3">
    <location>
        <begin position="497"/>
        <end position="615"/>
    </location>
</feature>
<evidence type="ECO:0000259" key="4">
    <source>
        <dbReference type="Pfam" id="PF20009"/>
    </source>
</evidence>
<dbReference type="Pfam" id="PF13517">
    <property type="entry name" value="FG-GAP_3"/>
    <property type="match status" value="3"/>
</dbReference>
<reference evidence="5 6" key="1">
    <citation type="submission" date="2019-02" db="EMBL/GenBank/DDBJ databases">
        <title>Deep-cultivation of Planctomycetes and their phenomic and genomic characterization uncovers novel biology.</title>
        <authorList>
            <person name="Wiegand S."/>
            <person name="Jogler M."/>
            <person name="Boedeker C."/>
            <person name="Pinto D."/>
            <person name="Vollmers J."/>
            <person name="Rivas-Marin E."/>
            <person name="Kohn T."/>
            <person name="Peeters S.H."/>
            <person name="Heuer A."/>
            <person name="Rast P."/>
            <person name="Oberbeckmann S."/>
            <person name="Bunk B."/>
            <person name="Jeske O."/>
            <person name="Meyerdierks A."/>
            <person name="Storesund J.E."/>
            <person name="Kallscheuer N."/>
            <person name="Luecker S."/>
            <person name="Lage O.M."/>
            <person name="Pohl T."/>
            <person name="Merkel B.J."/>
            <person name="Hornburger P."/>
            <person name="Mueller R.-W."/>
            <person name="Bruemmer F."/>
            <person name="Labrenz M."/>
            <person name="Spormann A.M."/>
            <person name="Op Den Camp H."/>
            <person name="Overmann J."/>
            <person name="Amann R."/>
            <person name="Jetten M.S.M."/>
            <person name="Mascher T."/>
            <person name="Medema M.H."/>
            <person name="Devos D.P."/>
            <person name="Kaster A.-K."/>
            <person name="Ovreas L."/>
            <person name="Rohde M."/>
            <person name="Galperin M.Y."/>
            <person name="Jogler C."/>
        </authorList>
    </citation>
    <scope>NUCLEOTIDE SEQUENCE [LARGE SCALE GENOMIC DNA]</scope>
    <source>
        <strain evidence="5 6">CA54</strain>
    </source>
</reference>
<feature type="region of interest" description="Disordered" evidence="2">
    <location>
        <begin position="67"/>
        <end position="87"/>
    </location>
</feature>